<evidence type="ECO:0000256" key="1">
    <source>
        <dbReference type="ARBA" id="ARBA00004141"/>
    </source>
</evidence>
<evidence type="ECO:0000256" key="3">
    <source>
        <dbReference type="ARBA" id="ARBA00022989"/>
    </source>
</evidence>
<dbReference type="EMBL" id="JAIWYP010000004">
    <property type="protein sequence ID" value="KAH3843902.1"/>
    <property type="molecule type" value="Genomic_DNA"/>
</dbReference>
<feature type="transmembrane region" description="Helical" evidence="5">
    <location>
        <begin position="430"/>
        <end position="450"/>
    </location>
</feature>
<feature type="transmembrane region" description="Helical" evidence="5">
    <location>
        <begin position="215"/>
        <end position="237"/>
    </location>
</feature>
<feature type="transmembrane region" description="Helical" evidence="5">
    <location>
        <begin position="372"/>
        <end position="392"/>
    </location>
</feature>
<feature type="transmembrane region" description="Helical" evidence="5">
    <location>
        <begin position="298"/>
        <end position="317"/>
    </location>
</feature>
<keyword evidence="2 5" id="KW-0812">Transmembrane</keyword>
<evidence type="ECO:0000256" key="4">
    <source>
        <dbReference type="ARBA" id="ARBA00023136"/>
    </source>
</evidence>
<name>A0A9D4QV73_DREPO</name>
<dbReference type="PIRSF" id="PIRSF006060">
    <property type="entry name" value="AA_transporter"/>
    <property type="match status" value="1"/>
</dbReference>
<dbReference type="AlphaFoldDB" id="A0A9D4QV73"/>
<dbReference type="Proteomes" id="UP000828390">
    <property type="component" value="Unassembled WGS sequence"/>
</dbReference>
<feature type="transmembrane region" description="Helical" evidence="5">
    <location>
        <begin position="346"/>
        <end position="366"/>
    </location>
</feature>
<evidence type="ECO:0000313" key="7">
    <source>
        <dbReference type="Proteomes" id="UP000828390"/>
    </source>
</evidence>
<evidence type="ECO:0000256" key="5">
    <source>
        <dbReference type="SAM" id="Phobius"/>
    </source>
</evidence>
<evidence type="ECO:0000256" key="2">
    <source>
        <dbReference type="ARBA" id="ARBA00022692"/>
    </source>
</evidence>
<reference evidence="6" key="2">
    <citation type="submission" date="2020-11" db="EMBL/GenBank/DDBJ databases">
        <authorList>
            <person name="McCartney M.A."/>
            <person name="Auch B."/>
            <person name="Kono T."/>
            <person name="Mallez S."/>
            <person name="Becker A."/>
            <person name="Gohl D.M."/>
            <person name="Silverstein K.A.T."/>
            <person name="Koren S."/>
            <person name="Bechman K.B."/>
            <person name="Herman A."/>
            <person name="Abrahante J.E."/>
            <person name="Garbe J."/>
        </authorList>
    </citation>
    <scope>NUCLEOTIDE SEQUENCE</scope>
    <source>
        <strain evidence="6">Duluth1</strain>
        <tissue evidence="6">Whole animal</tissue>
    </source>
</reference>
<protein>
    <submittedName>
        <fullName evidence="6">Uncharacterized protein</fullName>
    </submittedName>
</protein>
<dbReference type="PANTHER" id="PTHR11785:SF528">
    <property type="entry name" value="AMINO ACID TRANSPORTER PROTEIN JHI-21"/>
    <property type="match status" value="1"/>
</dbReference>
<feature type="transmembrane region" description="Helical" evidence="5">
    <location>
        <begin position="90"/>
        <end position="111"/>
    </location>
</feature>
<dbReference type="Gene3D" id="1.20.1740.10">
    <property type="entry name" value="Amino acid/polyamine transporter I"/>
    <property type="match status" value="1"/>
</dbReference>
<feature type="transmembrane region" description="Helical" evidence="5">
    <location>
        <begin position="249"/>
        <end position="271"/>
    </location>
</feature>
<accession>A0A9D4QV73</accession>
<feature type="transmembrane region" description="Helical" evidence="5">
    <location>
        <begin position="404"/>
        <end position="424"/>
    </location>
</feature>
<sequence>MEPTRTISPGIVVEQQKLELKRSISLFHCVSLMCSVTGHVSVFVAPTAILKYTGSIGLSLILWVFGGIMNLFLALCFTELGIMFPKSGGAYAYILNVFGPLPGFLIGWGYMSLISGPYWAFCAYSASIYVLKPFYMDCEPNDSAVRLFAIWILVTFVAVNCVYVKFVTKVQSVLTFTKLLALLLIIICGAISLLQDGSANLSEPWEGTETKPFTVAMSLFFSVFTYGGWQIVTNLLEEVKDPGRDLPRAVYWSLSIIIAEFTLANLAYYVVLSKSEIMQSTTVALVFFERFYPPLKPVISILVALTAIGVLNCSILGHSRIPFAASRNGQAPLLFSMISTKFMTPWPAIFLLTVWSIVMLLSGALFTMIELVSLFSILLSLSVVVTLLYLRWKAPDIPRPYKTMLFIPISQLLLIIVVLFLSIYQEPYKLGRGLAILGAGLPIYVVGIMWKDKPRVYHTFVEKYTTNFQKLFLVRKTA</sequence>
<dbReference type="Pfam" id="PF13520">
    <property type="entry name" value="AA_permease_2"/>
    <property type="match status" value="1"/>
</dbReference>
<feature type="transmembrane region" description="Helical" evidence="5">
    <location>
        <begin position="176"/>
        <end position="195"/>
    </location>
</feature>
<dbReference type="PANTHER" id="PTHR11785">
    <property type="entry name" value="AMINO ACID TRANSPORTER"/>
    <property type="match status" value="1"/>
</dbReference>
<reference evidence="6" key="1">
    <citation type="journal article" date="2019" name="bioRxiv">
        <title>The Genome of the Zebra Mussel, Dreissena polymorpha: A Resource for Invasive Species Research.</title>
        <authorList>
            <person name="McCartney M.A."/>
            <person name="Auch B."/>
            <person name="Kono T."/>
            <person name="Mallez S."/>
            <person name="Zhang Y."/>
            <person name="Obille A."/>
            <person name="Becker A."/>
            <person name="Abrahante J.E."/>
            <person name="Garbe J."/>
            <person name="Badalamenti J.P."/>
            <person name="Herman A."/>
            <person name="Mangelson H."/>
            <person name="Liachko I."/>
            <person name="Sullivan S."/>
            <person name="Sone E.D."/>
            <person name="Koren S."/>
            <person name="Silverstein K.A.T."/>
            <person name="Beckman K.B."/>
            <person name="Gohl D.M."/>
        </authorList>
    </citation>
    <scope>NUCLEOTIDE SEQUENCE</scope>
    <source>
        <strain evidence="6">Duluth1</strain>
        <tissue evidence="6">Whole animal</tissue>
    </source>
</reference>
<organism evidence="6 7">
    <name type="scientific">Dreissena polymorpha</name>
    <name type="common">Zebra mussel</name>
    <name type="synonym">Mytilus polymorpha</name>
    <dbReference type="NCBI Taxonomy" id="45954"/>
    <lineage>
        <taxon>Eukaryota</taxon>
        <taxon>Metazoa</taxon>
        <taxon>Spiralia</taxon>
        <taxon>Lophotrochozoa</taxon>
        <taxon>Mollusca</taxon>
        <taxon>Bivalvia</taxon>
        <taxon>Autobranchia</taxon>
        <taxon>Heteroconchia</taxon>
        <taxon>Euheterodonta</taxon>
        <taxon>Imparidentia</taxon>
        <taxon>Neoheterodontei</taxon>
        <taxon>Myida</taxon>
        <taxon>Dreissenoidea</taxon>
        <taxon>Dreissenidae</taxon>
        <taxon>Dreissena</taxon>
    </lineage>
</organism>
<keyword evidence="7" id="KW-1185">Reference proteome</keyword>
<dbReference type="InterPro" id="IPR002293">
    <property type="entry name" value="AA/rel_permease1"/>
</dbReference>
<proteinExistence type="predicted"/>
<dbReference type="GO" id="GO:0015179">
    <property type="term" value="F:L-amino acid transmembrane transporter activity"/>
    <property type="evidence" value="ECO:0007669"/>
    <property type="project" value="TreeGrafter"/>
</dbReference>
<feature type="transmembrane region" description="Helical" evidence="5">
    <location>
        <begin position="144"/>
        <end position="164"/>
    </location>
</feature>
<comment type="caution">
    <text evidence="6">The sequence shown here is derived from an EMBL/GenBank/DDBJ whole genome shotgun (WGS) entry which is preliminary data.</text>
</comment>
<comment type="subcellular location">
    <subcellularLocation>
        <location evidence="1">Membrane</location>
        <topology evidence="1">Multi-pass membrane protein</topology>
    </subcellularLocation>
</comment>
<dbReference type="InterPro" id="IPR050598">
    <property type="entry name" value="AminoAcid_Transporter"/>
</dbReference>
<dbReference type="OrthoDB" id="5982228at2759"/>
<evidence type="ECO:0000313" key="6">
    <source>
        <dbReference type="EMBL" id="KAH3843902.1"/>
    </source>
</evidence>
<keyword evidence="4 5" id="KW-0472">Membrane</keyword>
<feature type="transmembrane region" description="Helical" evidence="5">
    <location>
        <begin position="26"/>
        <end position="50"/>
    </location>
</feature>
<dbReference type="GO" id="GO:0016020">
    <property type="term" value="C:membrane"/>
    <property type="evidence" value="ECO:0007669"/>
    <property type="project" value="UniProtKB-SubCell"/>
</dbReference>
<gene>
    <name evidence="6" type="ORF">DPMN_117436</name>
</gene>
<feature type="transmembrane region" description="Helical" evidence="5">
    <location>
        <begin position="56"/>
        <end position="78"/>
    </location>
</feature>
<keyword evidence="3 5" id="KW-1133">Transmembrane helix</keyword>